<feature type="transmembrane region" description="Helical" evidence="8">
    <location>
        <begin position="15"/>
        <end position="35"/>
    </location>
</feature>
<accession>A0A542Z7P8</accession>
<evidence type="ECO:0000256" key="4">
    <source>
        <dbReference type="ARBA" id="ARBA00022475"/>
    </source>
</evidence>
<evidence type="ECO:0000256" key="1">
    <source>
        <dbReference type="ARBA" id="ARBA00004651"/>
    </source>
</evidence>
<sequence>MTARTSTTTSQQREILRLAVPAFLALIAEPLFLLADSAIVGHLGTAPLAGLGVASAALVTAANVFVFLAYGTTSTVARQVGAGSERTAVEAGVAGLWLALVLGVVTASAVGLAADAIAAVFGASPAAHAQAVTYLRVSALGIPAMLLVLAVTGVLRGLQDTRTPLVASVVGFSANLALNLVLVLGLHLGIAGSALGTVLAQTGMAAGLVLVVTHRARELGAGLRPHPTRVLHAAGQGVPLLVRTLALRAVLLLTTWVAAGLGDVPLAAYQVSATVWSFLTFALDALAIAAQALTGKALGAADVDAARSATTTMLRWGAGAGVVLGALVLAGHELLPDLFTTDPAVRSALAAALVVVALSQPVSGVVFVLDGVLIGAGDGRWLAGAQVVLLVLYVPAVLAVRRAAPDLLTGDPVTAQAHALTVLWWVFVGFMVLRGVALGWRARSDAWLVTGASRR</sequence>
<evidence type="ECO:0000256" key="6">
    <source>
        <dbReference type="ARBA" id="ARBA00022989"/>
    </source>
</evidence>
<name>A0A542Z7P8_9MICO</name>
<evidence type="ECO:0000256" key="3">
    <source>
        <dbReference type="ARBA" id="ARBA00022448"/>
    </source>
</evidence>
<dbReference type="GO" id="GO:0005886">
    <property type="term" value="C:plasma membrane"/>
    <property type="evidence" value="ECO:0007669"/>
    <property type="project" value="UniProtKB-SubCell"/>
</dbReference>
<dbReference type="PANTHER" id="PTHR42893:SF46">
    <property type="entry name" value="PROTEIN DETOXIFICATION 44, CHLOROPLASTIC"/>
    <property type="match status" value="1"/>
</dbReference>
<proteinExistence type="inferred from homology"/>
<protein>
    <submittedName>
        <fullName evidence="9">Putative MATE family efflux protein</fullName>
    </submittedName>
</protein>
<comment type="caution">
    <text evidence="9">The sequence shown here is derived from an EMBL/GenBank/DDBJ whole genome shotgun (WGS) entry which is preliminary data.</text>
</comment>
<reference evidence="9 10" key="1">
    <citation type="submission" date="2019-06" db="EMBL/GenBank/DDBJ databases">
        <title>Sequencing the genomes of 1000 actinobacteria strains.</title>
        <authorList>
            <person name="Klenk H.-P."/>
        </authorList>
    </citation>
    <scope>NUCLEOTIDE SEQUENCE [LARGE SCALE GENOMIC DNA]</scope>
    <source>
        <strain evidence="9 10">DSM 18082</strain>
    </source>
</reference>
<feature type="transmembrane region" description="Helical" evidence="8">
    <location>
        <begin position="190"/>
        <end position="212"/>
    </location>
</feature>
<dbReference type="GO" id="GO:0015297">
    <property type="term" value="F:antiporter activity"/>
    <property type="evidence" value="ECO:0007669"/>
    <property type="project" value="InterPro"/>
</dbReference>
<gene>
    <name evidence="9" type="ORF">FB474_3977</name>
</gene>
<evidence type="ECO:0000256" key="8">
    <source>
        <dbReference type="SAM" id="Phobius"/>
    </source>
</evidence>
<feature type="transmembrane region" description="Helical" evidence="8">
    <location>
        <begin position="347"/>
        <end position="369"/>
    </location>
</feature>
<dbReference type="RefSeq" id="WP_141790571.1">
    <property type="nucleotide sequence ID" value="NZ_BAAAKX010000008.1"/>
</dbReference>
<dbReference type="GO" id="GO:0042910">
    <property type="term" value="F:xenobiotic transmembrane transporter activity"/>
    <property type="evidence" value="ECO:0007669"/>
    <property type="project" value="InterPro"/>
</dbReference>
<feature type="transmembrane region" description="Helical" evidence="8">
    <location>
        <begin position="165"/>
        <end position="184"/>
    </location>
</feature>
<dbReference type="AlphaFoldDB" id="A0A542Z7P8"/>
<dbReference type="InterPro" id="IPR002528">
    <property type="entry name" value="MATE_fam"/>
</dbReference>
<evidence type="ECO:0000256" key="5">
    <source>
        <dbReference type="ARBA" id="ARBA00022692"/>
    </source>
</evidence>
<dbReference type="NCBIfam" id="TIGR00797">
    <property type="entry name" value="matE"/>
    <property type="match status" value="1"/>
</dbReference>
<keyword evidence="10" id="KW-1185">Reference proteome</keyword>
<dbReference type="Proteomes" id="UP000319514">
    <property type="component" value="Unassembled WGS sequence"/>
</dbReference>
<feature type="transmembrane region" description="Helical" evidence="8">
    <location>
        <begin position="47"/>
        <end position="70"/>
    </location>
</feature>
<feature type="transmembrane region" description="Helical" evidence="8">
    <location>
        <begin position="249"/>
        <end position="269"/>
    </location>
</feature>
<keyword evidence="6 8" id="KW-1133">Transmembrane helix</keyword>
<feature type="transmembrane region" description="Helical" evidence="8">
    <location>
        <begin position="91"/>
        <end position="114"/>
    </location>
</feature>
<evidence type="ECO:0000313" key="10">
    <source>
        <dbReference type="Proteomes" id="UP000319514"/>
    </source>
</evidence>
<evidence type="ECO:0000256" key="2">
    <source>
        <dbReference type="ARBA" id="ARBA00010199"/>
    </source>
</evidence>
<organism evidence="9 10">
    <name type="scientific">Oryzihumus leptocrescens</name>
    <dbReference type="NCBI Taxonomy" id="297536"/>
    <lineage>
        <taxon>Bacteria</taxon>
        <taxon>Bacillati</taxon>
        <taxon>Actinomycetota</taxon>
        <taxon>Actinomycetes</taxon>
        <taxon>Micrococcales</taxon>
        <taxon>Intrasporangiaceae</taxon>
        <taxon>Oryzihumus</taxon>
    </lineage>
</organism>
<feature type="transmembrane region" description="Helical" evidence="8">
    <location>
        <begin position="413"/>
        <end position="433"/>
    </location>
</feature>
<dbReference type="InterPro" id="IPR048279">
    <property type="entry name" value="MdtK-like"/>
</dbReference>
<dbReference type="OrthoDB" id="5242355at2"/>
<keyword evidence="3" id="KW-0813">Transport</keyword>
<keyword evidence="7 8" id="KW-0472">Membrane</keyword>
<evidence type="ECO:0000256" key="7">
    <source>
        <dbReference type="ARBA" id="ARBA00023136"/>
    </source>
</evidence>
<dbReference type="CDD" id="cd13136">
    <property type="entry name" value="MATE_DinF_like"/>
    <property type="match status" value="1"/>
</dbReference>
<evidence type="ECO:0000313" key="9">
    <source>
        <dbReference type="EMBL" id="TQL56361.1"/>
    </source>
</evidence>
<feature type="transmembrane region" description="Helical" evidence="8">
    <location>
        <begin position="134"/>
        <end position="158"/>
    </location>
</feature>
<dbReference type="PIRSF" id="PIRSF006603">
    <property type="entry name" value="DinF"/>
    <property type="match status" value="1"/>
</dbReference>
<feature type="transmembrane region" description="Helical" evidence="8">
    <location>
        <begin position="314"/>
        <end position="335"/>
    </location>
</feature>
<keyword evidence="5 8" id="KW-0812">Transmembrane</keyword>
<dbReference type="PANTHER" id="PTHR42893">
    <property type="entry name" value="PROTEIN DETOXIFICATION 44, CHLOROPLASTIC-RELATED"/>
    <property type="match status" value="1"/>
</dbReference>
<dbReference type="EMBL" id="VFOQ01000003">
    <property type="protein sequence ID" value="TQL56361.1"/>
    <property type="molecule type" value="Genomic_DNA"/>
</dbReference>
<comment type="similarity">
    <text evidence="2">Belongs to the multi antimicrobial extrusion (MATE) (TC 2.A.66.1) family.</text>
</comment>
<feature type="transmembrane region" description="Helical" evidence="8">
    <location>
        <begin position="381"/>
        <end position="401"/>
    </location>
</feature>
<dbReference type="InterPro" id="IPR044644">
    <property type="entry name" value="DinF-like"/>
</dbReference>
<dbReference type="Pfam" id="PF01554">
    <property type="entry name" value="MatE"/>
    <property type="match status" value="2"/>
</dbReference>
<feature type="transmembrane region" description="Helical" evidence="8">
    <location>
        <begin position="275"/>
        <end position="293"/>
    </location>
</feature>
<comment type="subcellular location">
    <subcellularLocation>
        <location evidence="1">Cell membrane</location>
        <topology evidence="1">Multi-pass membrane protein</topology>
    </subcellularLocation>
</comment>
<keyword evidence="4" id="KW-1003">Cell membrane</keyword>